<dbReference type="InterPro" id="IPR052036">
    <property type="entry name" value="Hydrolase/PRTase-associated"/>
</dbReference>
<dbReference type="GO" id="GO:0004719">
    <property type="term" value="F:protein-L-isoaspartate (D-aspartate) O-methyltransferase activity"/>
    <property type="evidence" value="ECO:0007669"/>
    <property type="project" value="UniProtKB-EC"/>
</dbReference>
<dbReference type="InterPro" id="IPR007815">
    <property type="entry name" value="Emycin_Estase"/>
</dbReference>
<dbReference type="CDD" id="cd14728">
    <property type="entry name" value="Ere-like"/>
    <property type="match status" value="1"/>
</dbReference>
<dbReference type="EMBL" id="FPHR01000031">
    <property type="protein sequence ID" value="SFV77710.1"/>
    <property type="molecule type" value="Genomic_DNA"/>
</dbReference>
<organism evidence="1">
    <name type="scientific">hydrothermal vent metagenome</name>
    <dbReference type="NCBI Taxonomy" id="652676"/>
    <lineage>
        <taxon>unclassified sequences</taxon>
        <taxon>metagenomes</taxon>
        <taxon>ecological metagenomes</taxon>
    </lineage>
</organism>
<dbReference type="SUPFAM" id="SSF159501">
    <property type="entry name" value="EreA/ChaN-like"/>
    <property type="match status" value="1"/>
</dbReference>
<dbReference type="Gene3D" id="3.40.1660.10">
    <property type="entry name" value="EreA-like (biosynthetic domain)"/>
    <property type="match status" value="1"/>
</dbReference>
<keyword evidence="1" id="KW-0808">Transferase</keyword>
<keyword evidence="1" id="KW-0489">Methyltransferase</keyword>
<dbReference type="AlphaFoldDB" id="A0A1W1DB22"/>
<evidence type="ECO:0000313" key="1">
    <source>
        <dbReference type="EMBL" id="SFV77710.1"/>
    </source>
</evidence>
<dbReference type="InterPro" id="IPR014622">
    <property type="entry name" value="UCP036794_erythomycin"/>
</dbReference>
<dbReference type="Pfam" id="PF05139">
    <property type="entry name" value="Erythro_esteras"/>
    <property type="match status" value="1"/>
</dbReference>
<reference evidence="1" key="1">
    <citation type="submission" date="2016-10" db="EMBL/GenBank/DDBJ databases">
        <authorList>
            <person name="de Groot N.N."/>
        </authorList>
    </citation>
    <scope>NUCLEOTIDE SEQUENCE</scope>
</reference>
<dbReference type="GO" id="GO:0046677">
    <property type="term" value="P:response to antibiotic"/>
    <property type="evidence" value="ECO:0007669"/>
    <property type="project" value="InterPro"/>
</dbReference>
<sequence>MKKITSLFIVLFSLVTFNNPVLASDEERLIELLSHKAVPLKVVADFDMIIDRAGGRQLVLLGESSHGTAEFYSLRVEITKRLISENKFSFVAVEGDWSSIDRLNQYVKNMPDALKSAKEVLLSFDRWPEWMWKNHEIEKLAEWLREYNADLSNDKKVGFHGMDVYGPWDAMDNLLAFTEKYLPLYHDDIQSRLQCFAKYDRNEWAYAKAVSRGGFSCQQGMIEVSNLLRTFVIGSNAFKDNDFFQAEQNSLIVKNAEDYYRLAIDDDLSSWNSRVQHMWLSVKRLLYFYGENSKGVVWAHNTHVGDSRATSMYSQGIANIGSLSRYELGRSQVYIVGFGTNEGRVLAGDSWGADVEKMQVPSGAKGSYENILSKLKLHNFYLLFDHKDRNNPWLNQYRKHRAIGVVYNPENDALDNYVPSILPQRYDAFIFIRHTNPLELIE</sequence>
<protein>
    <submittedName>
        <fullName evidence="1">Protein-L-isoaspartate O-methyltransferase</fullName>
        <ecNumber evidence="1">2.1.1.77</ecNumber>
    </submittedName>
</protein>
<dbReference type="PANTHER" id="PTHR31299:SF0">
    <property type="entry name" value="ESTERASE, PUTATIVE (AFU_ORTHOLOGUE AFUA_1G05850)-RELATED"/>
    <property type="match status" value="1"/>
</dbReference>
<dbReference type="Gene3D" id="3.30.1870.10">
    <property type="entry name" value="EreA-like, domain 2"/>
    <property type="match status" value="1"/>
</dbReference>
<dbReference type="PIRSF" id="PIRSF036794">
    <property type="entry name" value="UCP_erythr_ester"/>
    <property type="match status" value="1"/>
</dbReference>
<dbReference type="GO" id="GO:0032259">
    <property type="term" value="P:methylation"/>
    <property type="evidence" value="ECO:0007669"/>
    <property type="project" value="UniProtKB-KW"/>
</dbReference>
<proteinExistence type="predicted"/>
<dbReference type="PANTHER" id="PTHR31299">
    <property type="entry name" value="ESTERASE, PUTATIVE (AFU_ORTHOLOGUE AFUA_1G05850)-RELATED"/>
    <property type="match status" value="1"/>
</dbReference>
<name>A0A1W1DB22_9ZZZZ</name>
<gene>
    <name evidence="1" type="ORF">MNB_SUP05-4-872</name>
</gene>
<dbReference type="EC" id="2.1.1.77" evidence="1"/>
<accession>A0A1W1DB22</accession>